<keyword evidence="1" id="KW-0812">Transmembrane</keyword>
<comment type="caution">
    <text evidence="2">The sequence shown here is derived from an EMBL/GenBank/DDBJ whole genome shotgun (WGS) entry which is preliminary data.</text>
</comment>
<sequence>MEELIMHKMKIFFYILAISAIQSKAVEDFDSSGWLSKLEKLQDIINSHHIAEQTRTNGRSTGSNDFGINLQCSPKPTTVHQLRPQDIDVVGAMGDSLTAANGADAATAVGILTEYRGLSWTIGGEETLATSITLPNILRKFNPKVKGYSVGSSYMDRDLWFNAAVAGARARDMSNQATDLVRRMKTDNRTNYENDWKLVTIFIGGNDLCALERDPNGASPETYFNELKKGLDILHRELPRTLVNVVDILEIYLLPLVSDGFGSTNVCRLLQRTFCGYIVTANAAEMENIREINKRYQTLVEDYILSGAYDTRDDFTVVLQPFLRDTVLPYTEDGQVDATYFAPDCFHFSTKGHAMGAINLWNNMLEPVGNKTTKWSITDLKCPTTEAPYIYTNVNSGIYGLEGSGTTPESEVSTVVTTPVKTTTKNNEIQNTTPLCQLECNEPVKDWVVAVICILAAAVLLEGLVVICCFRKKSKIEHSVMGDSDEHLEKKL</sequence>
<dbReference type="InterPro" id="IPR036514">
    <property type="entry name" value="SGNH_hydro_sf"/>
</dbReference>
<dbReference type="CDD" id="cd01824">
    <property type="entry name" value="Phospholipase_B_like"/>
    <property type="match status" value="1"/>
</dbReference>
<dbReference type="PANTHER" id="PTHR21325">
    <property type="entry name" value="PHOSPHOLIPASE B, PLB1"/>
    <property type="match status" value="1"/>
</dbReference>
<dbReference type="InterPro" id="IPR035547">
    <property type="entry name" value="Phospholipase_B"/>
</dbReference>
<dbReference type="InterPro" id="IPR038885">
    <property type="entry name" value="PLB1"/>
</dbReference>
<dbReference type="Pfam" id="PF00657">
    <property type="entry name" value="Lipase_GDSL"/>
    <property type="match status" value="1"/>
</dbReference>
<dbReference type="Proteomes" id="UP001642483">
    <property type="component" value="Unassembled WGS sequence"/>
</dbReference>
<accession>A0ABP0GB17</accession>
<evidence type="ECO:0008006" key="4">
    <source>
        <dbReference type="Google" id="ProtNLM"/>
    </source>
</evidence>
<keyword evidence="1" id="KW-0472">Membrane</keyword>
<keyword evidence="1" id="KW-1133">Transmembrane helix</keyword>
<dbReference type="InterPro" id="IPR001087">
    <property type="entry name" value="GDSL"/>
</dbReference>
<keyword evidence="3" id="KW-1185">Reference proteome</keyword>
<proteinExistence type="predicted"/>
<dbReference type="EMBL" id="CAWYQH010000108">
    <property type="protein sequence ID" value="CAK8688810.1"/>
    <property type="molecule type" value="Genomic_DNA"/>
</dbReference>
<dbReference type="SUPFAM" id="SSF52266">
    <property type="entry name" value="SGNH hydrolase"/>
    <property type="match status" value="1"/>
</dbReference>
<evidence type="ECO:0000313" key="2">
    <source>
        <dbReference type="EMBL" id="CAK8688810.1"/>
    </source>
</evidence>
<gene>
    <name evidence="2" type="ORF">CVLEPA_LOCUS20781</name>
</gene>
<organism evidence="2 3">
    <name type="scientific">Clavelina lepadiformis</name>
    <name type="common">Light-bulb sea squirt</name>
    <name type="synonym">Ascidia lepadiformis</name>
    <dbReference type="NCBI Taxonomy" id="159417"/>
    <lineage>
        <taxon>Eukaryota</taxon>
        <taxon>Metazoa</taxon>
        <taxon>Chordata</taxon>
        <taxon>Tunicata</taxon>
        <taxon>Ascidiacea</taxon>
        <taxon>Aplousobranchia</taxon>
        <taxon>Clavelinidae</taxon>
        <taxon>Clavelina</taxon>
    </lineage>
</organism>
<evidence type="ECO:0000313" key="3">
    <source>
        <dbReference type="Proteomes" id="UP001642483"/>
    </source>
</evidence>
<evidence type="ECO:0000256" key="1">
    <source>
        <dbReference type="SAM" id="Phobius"/>
    </source>
</evidence>
<name>A0ABP0GB17_CLALP</name>
<dbReference type="Gene3D" id="3.40.50.1110">
    <property type="entry name" value="SGNH hydrolase"/>
    <property type="match status" value="1"/>
</dbReference>
<dbReference type="PANTHER" id="PTHR21325:SF31">
    <property type="entry name" value="GH22081P-RELATED"/>
    <property type="match status" value="1"/>
</dbReference>
<protein>
    <recommendedName>
        <fullName evidence="4">Phospholipase B1, membrane-associated</fullName>
    </recommendedName>
</protein>
<feature type="transmembrane region" description="Helical" evidence="1">
    <location>
        <begin position="447"/>
        <end position="470"/>
    </location>
</feature>
<reference evidence="2 3" key="1">
    <citation type="submission" date="2024-02" db="EMBL/GenBank/DDBJ databases">
        <authorList>
            <person name="Daric V."/>
            <person name="Darras S."/>
        </authorList>
    </citation>
    <scope>NUCLEOTIDE SEQUENCE [LARGE SCALE GENOMIC DNA]</scope>
</reference>